<gene>
    <name evidence="1" type="ORF">RPERSI_LOCUS23725</name>
</gene>
<reference evidence="1" key="1">
    <citation type="submission" date="2021-06" db="EMBL/GenBank/DDBJ databases">
        <authorList>
            <person name="Kallberg Y."/>
            <person name="Tangrot J."/>
            <person name="Rosling A."/>
        </authorList>
    </citation>
    <scope>NUCLEOTIDE SEQUENCE</scope>
    <source>
        <strain evidence="1">MA461A</strain>
    </source>
</reference>
<dbReference type="Proteomes" id="UP000789920">
    <property type="component" value="Unassembled WGS sequence"/>
</dbReference>
<feature type="non-terminal residue" evidence="1">
    <location>
        <position position="1"/>
    </location>
</feature>
<proteinExistence type="predicted"/>
<name>A0ACA9RWY6_9GLOM</name>
<dbReference type="EMBL" id="CAJVQC010074724">
    <property type="protein sequence ID" value="CAG8813246.1"/>
    <property type="molecule type" value="Genomic_DNA"/>
</dbReference>
<evidence type="ECO:0000313" key="2">
    <source>
        <dbReference type="Proteomes" id="UP000789920"/>
    </source>
</evidence>
<feature type="non-terminal residue" evidence="1">
    <location>
        <position position="40"/>
    </location>
</feature>
<keyword evidence="2" id="KW-1185">Reference proteome</keyword>
<accession>A0ACA9RWY6</accession>
<comment type="caution">
    <text evidence="1">The sequence shown here is derived from an EMBL/GenBank/DDBJ whole genome shotgun (WGS) entry which is preliminary data.</text>
</comment>
<evidence type="ECO:0000313" key="1">
    <source>
        <dbReference type="EMBL" id="CAG8813246.1"/>
    </source>
</evidence>
<protein>
    <submittedName>
        <fullName evidence="1">759_t:CDS:1</fullName>
    </submittedName>
</protein>
<sequence length="40" mass="4932">VKLKEYEITNAKRRKINNPALEELFKKYGMSWNQKEFEKE</sequence>
<organism evidence="1 2">
    <name type="scientific">Racocetra persica</name>
    <dbReference type="NCBI Taxonomy" id="160502"/>
    <lineage>
        <taxon>Eukaryota</taxon>
        <taxon>Fungi</taxon>
        <taxon>Fungi incertae sedis</taxon>
        <taxon>Mucoromycota</taxon>
        <taxon>Glomeromycotina</taxon>
        <taxon>Glomeromycetes</taxon>
        <taxon>Diversisporales</taxon>
        <taxon>Gigasporaceae</taxon>
        <taxon>Racocetra</taxon>
    </lineage>
</organism>